<feature type="compositionally biased region" description="Low complexity" evidence="1">
    <location>
        <begin position="518"/>
        <end position="539"/>
    </location>
</feature>
<protein>
    <submittedName>
        <fullName evidence="2">Uncharacterized protein</fullName>
    </submittedName>
</protein>
<feature type="compositionally biased region" description="Basic and acidic residues" evidence="1">
    <location>
        <begin position="558"/>
        <end position="571"/>
    </location>
</feature>
<evidence type="ECO:0000256" key="1">
    <source>
        <dbReference type="SAM" id="MobiDB-lite"/>
    </source>
</evidence>
<evidence type="ECO:0000313" key="3">
    <source>
        <dbReference type="Proteomes" id="UP001187415"/>
    </source>
</evidence>
<dbReference type="Gene3D" id="1.25.40.10">
    <property type="entry name" value="Tetratricopeptide repeat domain"/>
    <property type="match status" value="1"/>
</dbReference>
<sequence>MFPLYISTGDVLQYEHGQSLLHSLEQAAVHYASAITLRSRDARLHLLLGFVLEEQYYATGMYGLQKKVDRERDELSDAKSTALQDDILAVCNSMVSLANPRWRTSCRPWIKSINNSETKDSPAEQTMFKHSTSAFLRKRARTASQLLHDEESCVHRALMKYLDAWSLSTDNWEYNLHVGRLLLLQGKNREALQHLQTGLALCPLHPALRFFTGLAMLQQKQKASEATEKEAALFLQQGLEHFVSQRCSKSWVKQEPSDPLSSRSTQFLHGLLTLGQLQERNTLSEKAMSAEQVYHTVAGLTAQSVSQCVCRSEVSGQLEWVLLDAHFALLQRLFQQGECQAKAGMEKGCLVAKRCQSLTALISLTSVASCQKLLDMQEKACQLAVMTTPRDSHALCLLGIAQLAQYDNNPNSEKSKEAITDACLSFQASIQLESQTQRGEPPEQLSRQKWWRDWQETEREKAAKQQNTQQVGVKRPSDISVSKRVTGQGKGRPGHGWMAAAVTKAPIPPPPASIRGGKAPQPTAKPPAARGRTGAAAKAEGSAKLSNSSKPQLPTNKTKHDCHPDTVEAQKETSVSDPALADLSSPVNCRSHDARLGLARSLSRSAETQDQAKKLYQEVISMAPGVHDAYIELVQLLEPSDPQAAVEVYCRFPLKPAAEQSFDDAFITGEIVRMLMTLEQFDNPQLGPSLVAHGKVLGLSCIEKYVDILEGKCMTKLLRSVYAQMHDRQEDDPDLQDFFKIRCWI</sequence>
<organism evidence="2 3">
    <name type="scientific">Channa striata</name>
    <name type="common">Snakehead murrel</name>
    <name type="synonym">Ophicephalus striatus</name>
    <dbReference type="NCBI Taxonomy" id="64152"/>
    <lineage>
        <taxon>Eukaryota</taxon>
        <taxon>Metazoa</taxon>
        <taxon>Chordata</taxon>
        <taxon>Craniata</taxon>
        <taxon>Vertebrata</taxon>
        <taxon>Euteleostomi</taxon>
        <taxon>Actinopterygii</taxon>
        <taxon>Neopterygii</taxon>
        <taxon>Teleostei</taxon>
        <taxon>Neoteleostei</taxon>
        <taxon>Acanthomorphata</taxon>
        <taxon>Anabantaria</taxon>
        <taxon>Anabantiformes</taxon>
        <taxon>Channoidei</taxon>
        <taxon>Channidae</taxon>
        <taxon>Channa</taxon>
    </lineage>
</organism>
<dbReference type="SUPFAM" id="SSF48452">
    <property type="entry name" value="TPR-like"/>
    <property type="match status" value="1"/>
</dbReference>
<comment type="caution">
    <text evidence="2">The sequence shown here is derived from an EMBL/GenBank/DDBJ whole genome shotgun (WGS) entry which is preliminary data.</text>
</comment>
<reference evidence="2" key="1">
    <citation type="submission" date="2023-07" db="EMBL/GenBank/DDBJ databases">
        <title>Chromosome-level Genome Assembly of Striped Snakehead (Channa striata).</title>
        <authorList>
            <person name="Liu H."/>
        </authorList>
    </citation>
    <scope>NUCLEOTIDE SEQUENCE</scope>
    <source>
        <strain evidence="2">Gz</strain>
        <tissue evidence="2">Muscle</tissue>
    </source>
</reference>
<feature type="region of interest" description="Disordered" evidence="1">
    <location>
        <begin position="456"/>
        <end position="586"/>
    </location>
</feature>
<dbReference type="InterPro" id="IPR011990">
    <property type="entry name" value="TPR-like_helical_dom_sf"/>
</dbReference>
<proteinExistence type="predicted"/>
<dbReference type="AlphaFoldDB" id="A0AA88LUS0"/>
<evidence type="ECO:0000313" key="2">
    <source>
        <dbReference type="EMBL" id="KAK2824561.1"/>
    </source>
</evidence>
<accession>A0AA88LUS0</accession>
<dbReference type="EMBL" id="JAUPFM010000017">
    <property type="protein sequence ID" value="KAK2824561.1"/>
    <property type="molecule type" value="Genomic_DNA"/>
</dbReference>
<feature type="compositionally biased region" description="Polar residues" evidence="1">
    <location>
        <begin position="544"/>
        <end position="556"/>
    </location>
</feature>
<keyword evidence="3" id="KW-1185">Reference proteome</keyword>
<gene>
    <name evidence="2" type="ORF">Q5P01_021736</name>
</gene>
<name>A0AA88LUS0_CHASR</name>
<dbReference type="Proteomes" id="UP001187415">
    <property type="component" value="Unassembled WGS sequence"/>
</dbReference>